<feature type="region of interest" description="Disordered" evidence="6">
    <location>
        <begin position="458"/>
        <end position="502"/>
    </location>
</feature>
<keyword evidence="9" id="KW-1185">Reference proteome</keyword>
<evidence type="ECO:0000256" key="3">
    <source>
        <dbReference type="ARBA" id="ARBA00022723"/>
    </source>
</evidence>
<dbReference type="Pfam" id="PF01702">
    <property type="entry name" value="TGT"/>
    <property type="match status" value="1"/>
</dbReference>
<feature type="binding site" evidence="5">
    <location>
        <position position="351"/>
    </location>
    <ligand>
        <name>Zn(2+)</name>
        <dbReference type="ChEBI" id="CHEBI:29105"/>
    </ligand>
</feature>
<dbReference type="SUPFAM" id="SSF51713">
    <property type="entry name" value="tRNA-guanine transglycosylase"/>
    <property type="match status" value="1"/>
</dbReference>
<name>A0ABR3XN04_9PEZI</name>
<comment type="similarity">
    <text evidence="5">Belongs to the queuine tRNA-ribosyltransferase family. QTRT2 subfamily.</text>
</comment>
<comment type="subcellular location">
    <subcellularLocation>
        <location evidence="5">Cytoplasm</location>
    </subcellularLocation>
</comment>
<feature type="binding site" evidence="5">
    <location>
        <position position="346"/>
    </location>
    <ligand>
        <name>Zn(2+)</name>
        <dbReference type="ChEBI" id="CHEBI:29105"/>
    </ligand>
</feature>
<comment type="subunit">
    <text evidence="5">Heterodimer of a catalytic subunit and an accessory subunit.</text>
</comment>
<protein>
    <recommendedName>
        <fullName evidence="5">Queuine tRNA-ribosyltransferase accessory subunit 2</fullName>
    </recommendedName>
    <alternativeName>
        <fullName evidence="5">Queuine tRNA-ribosyltransferase domain-containing protein 1</fullName>
    </alternativeName>
</protein>
<feature type="domain" description="tRNA-guanine(15) transglycosylase-like" evidence="7">
    <location>
        <begin position="24"/>
        <end position="397"/>
    </location>
</feature>
<evidence type="ECO:0000313" key="9">
    <source>
        <dbReference type="Proteomes" id="UP001586593"/>
    </source>
</evidence>
<dbReference type="InterPro" id="IPR028592">
    <property type="entry name" value="QTRTD1"/>
</dbReference>
<keyword evidence="2 5" id="KW-0819">tRNA processing</keyword>
<dbReference type="EMBL" id="JAZHXJ010000068">
    <property type="protein sequence ID" value="KAL1877110.1"/>
    <property type="molecule type" value="Genomic_DNA"/>
</dbReference>
<evidence type="ECO:0000259" key="7">
    <source>
        <dbReference type="Pfam" id="PF01702"/>
    </source>
</evidence>
<reference evidence="8 9" key="1">
    <citation type="journal article" date="2024" name="Commun. Biol.">
        <title>Comparative genomic analysis of thermophilic fungi reveals convergent evolutionary adaptations and gene losses.</title>
        <authorList>
            <person name="Steindorff A.S."/>
            <person name="Aguilar-Pontes M.V."/>
            <person name="Robinson A.J."/>
            <person name="Andreopoulos B."/>
            <person name="LaButti K."/>
            <person name="Kuo A."/>
            <person name="Mondo S."/>
            <person name="Riley R."/>
            <person name="Otillar R."/>
            <person name="Haridas S."/>
            <person name="Lipzen A."/>
            <person name="Grimwood J."/>
            <person name="Schmutz J."/>
            <person name="Clum A."/>
            <person name="Reid I.D."/>
            <person name="Moisan M.C."/>
            <person name="Butler G."/>
            <person name="Nguyen T.T.M."/>
            <person name="Dewar K."/>
            <person name="Conant G."/>
            <person name="Drula E."/>
            <person name="Henrissat B."/>
            <person name="Hansel C."/>
            <person name="Singer S."/>
            <person name="Hutchinson M.I."/>
            <person name="de Vries R.P."/>
            <person name="Natvig D.O."/>
            <person name="Powell A.J."/>
            <person name="Tsang A."/>
            <person name="Grigoriev I.V."/>
        </authorList>
    </citation>
    <scope>NUCLEOTIDE SEQUENCE [LARGE SCALE GENOMIC DNA]</scope>
    <source>
        <strain evidence="8 9">ATCC 24622</strain>
    </source>
</reference>
<dbReference type="InterPro" id="IPR002616">
    <property type="entry name" value="tRNA_ribo_trans-like"/>
</dbReference>
<dbReference type="Proteomes" id="UP001586593">
    <property type="component" value="Unassembled WGS sequence"/>
</dbReference>
<evidence type="ECO:0000256" key="5">
    <source>
        <dbReference type="HAMAP-Rule" id="MF_03043"/>
    </source>
</evidence>
<evidence type="ECO:0000256" key="1">
    <source>
        <dbReference type="ARBA" id="ARBA00022490"/>
    </source>
</evidence>
<keyword evidence="3 5" id="KW-0479">Metal-binding</keyword>
<dbReference type="NCBIfam" id="TIGR00449">
    <property type="entry name" value="tgt_general"/>
    <property type="match status" value="1"/>
</dbReference>
<evidence type="ECO:0000256" key="6">
    <source>
        <dbReference type="SAM" id="MobiDB-lite"/>
    </source>
</evidence>
<dbReference type="InterPro" id="IPR036511">
    <property type="entry name" value="TGT-like_sf"/>
</dbReference>
<dbReference type="HAMAP" id="MF_03043">
    <property type="entry name" value="QTRT2"/>
    <property type="match status" value="1"/>
</dbReference>
<keyword evidence="1 5" id="KW-0963">Cytoplasm</keyword>
<proteinExistence type="inferred from homology"/>
<evidence type="ECO:0000313" key="8">
    <source>
        <dbReference type="EMBL" id="KAL1877110.1"/>
    </source>
</evidence>
<organism evidence="8 9">
    <name type="scientific">Phialemonium thermophilum</name>
    <dbReference type="NCBI Taxonomy" id="223376"/>
    <lineage>
        <taxon>Eukaryota</taxon>
        <taxon>Fungi</taxon>
        <taxon>Dikarya</taxon>
        <taxon>Ascomycota</taxon>
        <taxon>Pezizomycotina</taxon>
        <taxon>Sordariomycetes</taxon>
        <taxon>Sordariomycetidae</taxon>
        <taxon>Cephalothecales</taxon>
        <taxon>Cephalothecaceae</taxon>
        <taxon>Phialemonium</taxon>
    </lineage>
</organism>
<dbReference type="Gene3D" id="3.20.20.105">
    <property type="entry name" value="Queuine tRNA-ribosyltransferase-like"/>
    <property type="match status" value="1"/>
</dbReference>
<accession>A0ABR3XN04</accession>
<comment type="caution">
    <text evidence="8">The sequence shown here is derived from an EMBL/GenBank/DDBJ whole genome shotgun (WGS) entry which is preliminary data.</text>
</comment>
<keyword evidence="4 5" id="KW-0862">Zinc</keyword>
<comment type="cofactor">
    <cofactor evidence="5">
        <name>Zn(2+)</name>
        <dbReference type="ChEBI" id="CHEBI:29105"/>
    </cofactor>
    <text evidence="5">Binds 1 zinc ion per subunit.</text>
</comment>
<gene>
    <name evidence="8" type="ORF">VTK73DRAFT_8847</name>
</gene>
<sequence length="502" mass="54982">MTASADDERMRFDVIRASATQGTAARLGRLALPQRKAIDTPDFVAVTSRGAVPHITPDNLSRHVNAAGAYIALEDFIERSQVNPGRVPPIYKMPPAPQSKPLHAFTVMPPSTITVLGARRFPAVASPLGNSQGSISVFTSTGFQNLTTAAYEAAVEALKPDVAIPLADLPNASVTPKSKRAQRMVERTDEWLAQWLRHLDPATLLRPSSVSVFAPLLPVSYPVQWDYLNRLSEDYLEHLSGLAIYGTEILPHLKDYENLLLLPRLSLDEPRSPHDILRQISLGVDLFLVPFINNASDSGVALTFAFPPPATTSTDATATFTTRLPLGVDMSAEEHQTSLAPLREGCTCYACTRHHRAYVRHLLHAREMLGWTLLQLHNHRVLADFFSGVRASLSSSSSSSEFETERARFAEVYDDVLPTGSGERPRARGYHFKSEAGEKRRNKPAWAKFAADEPVVLGSVGESDTGSANGCVREPAETPVAPEESAAEWDRKSFAEMNGNVR</sequence>
<dbReference type="PANTHER" id="PTHR46064">
    <property type="entry name" value="QUEUINE TRNA-RIBOSYLTRANSFERASE ACCESSORY SUBUNIT 2"/>
    <property type="match status" value="1"/>
</dbReference>
<evidence type="ECO:0000256" key="2">
    <source>
        <dbReference type="ARBA" id="ARBA00022694"/>
    </source>
</evidence>
<feature type="binding site" evidence="5">
    <location>
        <position position="377"/>
    </location>
    <ligand>
        <name>Zn(2+)</name>
        <dbReference type="ChEBI" id="CHEBI:29105"/>
    </ligand>
</feature>
<feature type="binding site" evidence="5">
    <location>
        <position position="348"/>
    </location>
    <ligand>
        <name>Zn(2+)</name>
        <dbReference type="ChEBI" id="CHEBI:29105"/>
    </ligand>
</feature>
<dbReference type="InterPro" id="IPR050852">
    <property type="entry name" value="Queuine_tRNA-ribosyltrfase"/>
</dbReference>
<evidence type="ECO:0000256" key="4">
    <source>
        <dbReference type="ARBA" id="ARBA00022833"/>
    </source>
</evidence>
<comment type="function">
    <text evidence="5">Non-catalytic subunit of the queuine tRNA-ribosyltransferase (TGT) that catalyzes the base-exchange of a guanine (G) residue with queuine (Q) at position 34 (anticodon wobble position) in tRNAs with GU(N) anticodons (tRNA-Asp, -Asn, -His and -Tyr), resulting in the hypermodified nucleoside queuosine (7-(((4,5-cis-dihydroxy-2-cyclopenten-1-yl)amino)methyl)-7-deazaguanosine).</text>
</comment>
<dbReference type="PANTHER" id="PTHR46064:SF1">
    <property type="entry name" value="QUEUINE TRNA-RIBOSYLTRANSFERASE ACCESSORY SUBUNIT 2"/>
    <property type="match status" value="1"/>
</dbReference>